<organism evidence="3">
    <name type="scientific">Sesamum radiatum</name>
    <name type="common">Black benniseed</name>
    <dbReference type="NCBI Taxonomy" id="300843"/>
    <lineage>
        <taxon>Eukaryota</taxon>
        <taxon>Viridiplantae</taxon>
        <taxon>Streptophyta</taxon>
        <taxon>Embryophyta</taxon>
        <taxon>Tracheophyta</taxon>
        <taxon>Spermatophyta</taxon>
        <taxon>Magnoliopsida</taxon>
        <taxon>eudicotyledons</taxon>
        <taxon>Gunneridae</taxon>
        <taxon>Pentapetalae</taxon>
        <taxon>asterids</taxon>
        <taxon>lamiids</taxon>
        <taxon>Lamiales</taxon>
        <taxon>Pedaliaceae</taxon>
        <taxon>Sesamum</taxon>
    </lineage>
</organism>
<evidence type="ECO:0000259" key="2">
    <source>
        <dbReference type="PROSITE" id="PS00028"/>
    </source>
</evidence>
<gene>
    <name evidence="3" type="ORF">Sradi_4568800</name>
</gene>
<feature type="compositionally biased region" description="Basic and acidic residues" evidence="1">
    <location>
        <begin position="1026"/>
        <end position="1036"/>
    </location>
</feature>
<feature type="region of interest" description="Disordered" evidence="1">
    <location>
        <begin position="732"/>
        <end position="756"/>
    </location>
</feature>
<name>A0AAW2NAG8_SESRA</name>
<feature type="region of interest" description="Disordered" evidence="1">
    <location>
        <begin position="579"/>
        <end position="650"/>
    </location>
</feature>
<dbReference type="PROSITE" id="PS00028">
    <property type="entry name" value="ZINC_FINGER_C2H2_1"/>
    <property type="match status" value="1"/>
</dbReference>
<dbReference type="PANTHER" id="PTHR35746:SF1">
    <property type="entry name" value="PENTATRICOPEPTIDE REPEAT (PPR) SUPERFAMILY PROTEIN"/>
    <property type="match status" value="1"/>
</dbReference>
<dbReference type="InterPro" id="IPR013087">
    <property type="entry name" value="Znf_C2H2_type"/>
</dbReference>
<protein>
    <recommendedName>
        <fullName evidence="2">C2H2-type domain-containing protein</fullName>
    </recommendedName>
</protein>
<dbReference type="EMBL" id="JACGWJ010000020">
    <property type="protein sequence ID" value="KAL0340520.1"/>
    <property type="molecule type" value="Genomic_DNA"/>
</dbReference>
<feature type="compositionally biased region" description="Basic and acidic residues" evidence="1">
    <location>
        <begin position="391"/>
        <end position="401"/>
    </location>
</feature>
<accession>A0AAW2NAG8</accession>
<proteinExistence type="predicted"/>
<feature type="compositionally biased region" description="Polar residues" evidence="1">
    <location>
        <begin position="1015"/>
        <end position="1024"/>
    </location>
</feature>
<feature type="region of interest" description="Disordered" evidence="1">
    <location>
        <begin position="1013"/>
        <end position="1036"/>
    </location>
</feature>
<feature type="region of interest" description="Disordered" evidence="1">
    <location>
        <begin position="62"/>
        <end position="127"/>
    </location>
</feature>
<dbReference type="AlphaFoldDB" id="A0AAW2NAG8"/>
<reference evidence="3" key="1">
    <citation type="submission" date="2020-06" db="EMBL/GenBank/DDBJ databases">
        <authorList>
            <person name="Li T."/>
            <person name="Hu X."/>
            <person name="Zhang T."/>
            <person name="Song X."/>
            <person name="Zhang H."/>
            <person name="Dai N."/>
            <person name="Sheng W."/>
            <person name="Hou X."/>
            <person name="Wei L."/>
        </authorList>
    </citation>
    <scope>NUCLEOTIDE SEQUENCE</scope>
    <source>
        <strain evidence="3">G02</strain>
        <tissue evidence="3">Leaf</tissue>
    </source>
</reference>
<feature type="compositionally biased region" description="Basic and acidic residues" evidence="1">
    <location>
        <begin position="460"/>
        <end position="469"/>
    </location>
</feature>
<feature type="region of interest" description="Disordered" evidence="1">
    <location>
        <begin position="378"/>
        <end position="542"/>
    </location>
</feature>
<feature type="region of interest" description="Disordered" evidence="1">
    <location>
        <begin position="153"/>
        <end position="185"/>
    </location>
</feature>
<feature type="compositionally biased region" description="Basic and acidic residues" evidence="1">
    <location>
        <begin position="498"/>
        <end position="520"/>
    </location>
</feature>
<evidence type="ECO:0000313" key="3">
    <source>
        <dbReference type="EMBL" id="KAL0340520.1"/>
    </source>
</evidence>
<feature type="compositionally biased region" description="Basic and acidic residues" evidence="1">
    <location>
        <begin position="609"/>
        <end position="636"/>
    </location>
</feature>
<evidence type="ECO:0000256" key="1">
    <source>
        <dbReference type="SAM" id="MobiDB-lite"/>
    </source>
</evidence>
<reference evidence="3" key="2">
    <citation type="journal article" date="2024" name="Plant">
        <title>Genomic evolution and insights into agronomic trait innovations of Sesamum species.</title>
        <authorList>
            <person name="Miao H."/>
            <person name="Wang L."/>
            <person name="Qu L."/>
            <person name="Liu H."/>
            <person name="Sun Y."/>
            <person name="Le M."/>
            <person name="Wang Q."/>
            <person name="Wei S."/>
            <person name="Zheng Y."/>
            <person name="Lin W."/>
            <person name="Duan Y."/>
            <person name="Cao H."/>
            <person name="Xiong S."/>
            <person name="Wang X."/>
            <person name="Wei L."/>
            <person name="Li C."/>
            <person name="Ma Q."/>
            <person name="Ju M."/>
            <person name="Zhao R."/>
            <person name="Li G."/>
            <person name="Mu C."/>
            <person name="Tian Q."/>
            <person name="Mei H."/>
            <person name="Zhang T."/>
            <person name="Gao T."/>
            <person name="Zhang H."/>
        </authorList>
    </citation>
    <scope>NUCLEOTIDE SEQUENCE</scope>
    <source>
        <strain evidence="3">G02</strain>
    </source>
</reference>
<feature type="domain" description="C2H2-type" evidence="2">
    <location>
        <begin position="21"/>
        <end position="41"/>
    </location>
</feature>
<dbReference type="PANTHER" id="PTHR35746">
    <property type="entry name" value="PENTATRICOPEPTIDE REPEAT (PPR) SUPERFAMILY PROTEIN"/>
    <property type="match status" value="1"/>
</dbReference>
<sequence>MDSQDHKMTATGHEGHGMHLCHRCGWPFPNPHPSAKHRRAHGKVCGKIEGYKIIHSEEHDDHLAVSDDEHASDDDEHTPVHQPVKKNAEEFGSSSGAGEKSNRSEDDVFSDAVTEFSDSGISPRLEERFESVRGLDKSMEQKSVEGDLYRTESLKVDETAEQLEDPKRCDEMSNHGVASTANNQSANVLPLTDSSAEAVSVEFINGLQPDLMKSDTPTDVNNTNEYGDGGILKGQSGQNADIQVEEDNLASATLDSEGKISSPEIKAVEIKEASHDKLVSGVVIEDLPPKTETLQNLDASSEIRDVAHSAEVNCSANTVDEIALAEVTHGNIGPVGENTLPEKLLSTPSVKPDISTQASDATVSLVSPVDREVSQDTILAGGENAGNFDASKGEECDKDENQNGNLEPKATERSDAVSLVSPVDKEGNQNTILAGGENAGNFDASKEEQCDKGGNQNGDLEPKATEHSDVSLYSPAGKEVSRSTILAEGETAGNLDAGKGEECDKDGNLNGNLEEKDKFSAETISAPRPADNSFTPEYDQTTKDLKKDVDHCEEKSNSMLFEAGNEKSEGASAELPVMLDSTKNSNNSNNLTDVPSPCEADSDAINLEKLSKTELESRDNDFEKSLDAELNHDEKSQTTAPLEDPLPPVVSELPNNIHVTSNVVRVGSVDIDGTGMELRDNIEVVASEKTSELPISEEAASLFTDSELLSEKSANDNSCIADAAEVSTELNHGGGGVELSENLEGPTPNLQEDLPSKKFSYETSADVEETHTSEDVNTSKSVGIALSAEPASDGNVLALDKSSVTPSLTEPLPSTLDSQDLCETSGTAEDKNIINVECVTSVNSKCFHDKGDDKLAKQEDAVSAVDLSGSSSSRCDSLEGNCGSISALSSQSNVAVAETNSQSLDTLENNSHKHNTATEEAHPDKSDVFEPPSFMTLVQSGGEGVQVSAASEIETVQNNQKLKSDALQAGWFPSLTNVVNESEGRKKNEEVIAKVTNWSPVKQHGPLKSLLNEVKSPNTKQVPSANEKDETEPKDRGAVVTTVTSVTGPDTNKDMEEWNSPARYPIEVKKEKKKKGKSYWVPFVCCSSVHRDL</sequence>
<feature type="compositionally biased region" description="Polar residues" evidence="1">
    <location>
        <begin position="176"/>
        <end position="185"/>
    </location>
</feature>
<comment type="caution">
    <text evidence="3">The sequence shown here is derived from an EMBL/GenBank/DDBJ whole genome shotgun (WGS) entry which is preliminary data.</text>
</comment>
<feature type="compositionally biased region" description="Basic and acidic residues" evidence="1">
    <location>
        <begin position="153"/>
        <end position="173"/>
    </location>
</feature>